<dbReference type="AlphaFoldDB" id="A0A1T4N832"/>
<dbReference type="RefSeq" id="WP_078744664.1">
    <property type="nucleotide sequence ID" value="NZ_FUXG01000005.1"/>
</dbReference>
<dbReference type="OrthoDB" id="9786029at2"/>
<proteinExistence type="predicted"/>
<reference evidence="3 4" key="1">
    <citation type="submission" date="2017-01" db="EMBL/GenBank/DDBJ databases">
        <title>Genome Sequencing of a Marine Spirillum, Oceanospirillum multiglobuliferum ATCC 33336, from Japan.</title>
        <authorList>
            <person name="Carney J.G."/>
            <person name="Trachtenberg A.M."/>
            <person name="Rheaume B.A."/>
            <person name="Linnane J.D."/>
            <person name="Pitts N.L."/>
            <person name="Mykles D.L."/>
            <person name="Maclea K.S."/>
        </authorList>
    </citation>
    <scope>NUCLEOTIDE SEQUENCE [LARGE SCALE GENOMIC DNA]</scope>
    <source>
        <strain evidence="3 4">ATCC 33336</strain>
    </source>
</reference>
<keyword evidence="1" id="KW-1133">Transmembrane helix</keyword>
<protein>
    <submittedName>
        <fullName evidence="3">ATP-binding protein</fullName>
    </submittedName>
</protein>
<keyword evidence="1" id="KW-0472">Membrane</keyword>
<evidence type="ECO:0000259" key="2">
    <source>
        <dbReference type="Pfam" id="PF09835"/>
    </source>
</evidence>
<feature type="transmembrane region" description="Helical" evidence="1">
    <location>
        <begin position="42"/>
        <end position="59"/>
    </location>
</feature>
<keyword evidence="4" id="KW-1185">Reference proteome</keyword>
<keyword evidence="3" id="KW-0547">Nucleotide-binding</keyword>
<comment type="caution">
    <text evidence="3">The sequence shown here is derived from an EMBL/GenBank/DDBJ whole genome shotgun (WGS) entry which is preliminary data.</text>
</comment>
<dbReference type="Proteomes" id="UP000191418">
    <property type="component" value="Unassembled WGS sequence"/>
</dbReference>
<evidence type="ECO:0000313" key="4">
    <source>
        <dbReference type="Proteomes" id="UP000191418"/>
    </source>
</evidence>
<name>A0A1T4N832_9GAMM</name>
<dbReference type="Pfam" id="PF09835">
    <property type="entry name" value="DUF2062"/>
    <property type="match status" value="1"/>
</dbReference>
<feature type="transmembrane region" description="Helical" evidence="1">
    <location>
        <begin position="132"/>
        <end position="155"/>
    </location>
</feature>
<gene>
    <name evidence="3" type="ORF">BTE48_06650</name>
</gene>
<keyword evidence="1" id="KW-0812">Transmembrane</keyword>
<dbReference type="PANTHER" id="PTHR40547">
    <property type="entry name" value="SLL0298 PROTEIN"/>
    <property type="match status" value="1"/>
</dbReference>
<evidence type="ECO:0000256" key="1">
    <source>
        <dbReference type="SAM" id="Phobius"/>
    </source>
</evidence>
<sequence length="175" mass="19825">MPKRIIKKYMPDPKKLQEQKSLRFLGKLLEDPGLLHLTRRSVARAFMVGIFFAFIPVPFQMVLAAAGAVLLHCNLPISVGLVWLTNPITMPVIFYGTYLVGAGLMGVEAQPMPDELTLEWLSNLIQDAWAPLYFGSVVTGLVLAVASYFGVHLFWRWHVNKSWKTRHDRPRPPKV</sequence>
<evidence type="ECO:0000313" key="3">
    <source>
        <dbReference type="EMBL" id="OPX55867.1"/>
    </source>
</evidence>
<dbReference type="InterPro" id="IPR018639">
    <property type="entry name" value="DUF2062"/>
</dbReference>
<dbReference type="STRING" id="64969.SAMN02745127_01041"/>
<dbReference type="GO" id="GO:0005524">
    <property type="term" value="F:ATP binding"/>
    <property type="evidence" value="ECO:0007669"/>
    <property type="project" value="UniProtKB-KW"/>
</dbReference>
<organism evidence="3 4">
    <name type="scientific">Oceanospirillum multiglobuliferum</name>
    <dbReference type="NCBI Taxonomy" id="64969"/>
    <lineage>
        <taxon>Bacteria</taxon>
        <taxon>Pseudomonadati</taxon>
        <taxon>Pseudomonadota</taxon>
        <taxon>Gammaproteobacteria</taxon>
        <taxon>Oceanospirillales</taxon>
        <taxon>Oceanospirillaceae</taxon>
        <taxon>Oceanospirillum</taxon>
    </lineage>
</organism>
<keyword evidence="3" id="KW-0067">ATP-binding</keyword>
<dbReference type="EMBL" id="MTSM01000006">
    <property type="protein sequence ID" value="OPX55867.1"/>
    <property type="molecule type" value="Genomic_DNA"/>
</dbReference>
<feature type="domain" description="DUF2062" evidence="2">
    <location>
        <begin position="22"/>
        <end position="164"/>
    </location>
</feature>
<dbReference type="PANTHER" id="PTHR40547:SF1">
    <property type="entry name" value="SLL0298 PROTEIN"/>
    <property type="match status" value="1"/>
</dbReference>
<accession>A0A1T4N832</accession>